<dbReference type="Pfam" id="PF01381">
    <property type="entry name" value="HTH_3"/>
    <property type="match status" value="1"/>
</dbReference>
<organism evidence="2 3">
    <name type="scientific">Nocardioides astragali</name>
    <dbReference type="NCBI Taxonomy" id="1776736"/>
    <lineage>
        <taxon>Bacteria</taxon>
        <taxon>Bacillati</taxon>
        <taxon>Actinomycetota</taxon>
        <taxon>Actinomycetes</taxon>
        <taxon>Propionibacteriales</taxon>
        <taxon>Nocardioidaceae</taxon>
        <taxon>Nocardioides</taxon>
    </lineage>
</organism>
<dbReference type="SMART" id="SM00530">
    <property type="entry name" value="HTH_XRE"/>
    <property type="match status" value="1"/>
</dbReference>
<dbReference type="CDD" id="cd00093">
    <property type="entry name" value="HTH_XRE"/>
    <property type="match status" value="1"/>
</dbReference>
<keyword evidence="3" id="KW-1185">Reference proteome</keyword>
<accession>A0ABW2N3T5</accession>
<evidence type="ECO:0000313" key="2">
    <source>
        <dbReference type="EMBL" id="MFC7361949.1"/>
    </source>
</evidence>
<reference evidence="3" key="1">
    <citation type="journal article" date="2019" name="Int. J. Syst. Evol. Microbiol.">
        <title>The Global Catalogue of Microorganisms (GCM) 10K type strain sequencing project: providing services to taxonomists for standard genome sequencing and annotation.</title>
        <authorList>
            <consortium name="The Broad Institute Genomics Platform"/>
            <consortium name="The Broad Institute Genome Sequencing Center for Infectious Disease"/>
            <person name="Wu L."/>
            <person name="Ma J."/>
        </authorList>
    </citation>
    <scope>NUCLEOTIDE SEQUENCE [LARGE SCALE GENOMIC DNA]</scope>
    <source>
        <strain evidence="3">FCH27</strain>
    </source>
</reference>
<dbReference type="SUPFAM" id="SSF47413">
    <property type="entry name" value="lambda repressor-like DNA-binding domains"/>
    <property type="match status" value="1"/>
</dbReference>
<dbReference type="EMBL" id="JBHTCH010000020">
    <property type="protein sequence ID" value="MFC7361949.1"/>
    <property type="molecule type" value="Genomic_DNA"/>
</dbReference>
<dbReference type="RefSeq" id="WP_255892384.1">
    <property type="nucleotide sequence ID" value="NZ_JAFMZM010000006.1"/>
</dbReference>
<name>A0ABW2N3T5_9ACTN</name>
<gene>
    <name evidence="2" type="ORF">ACFQO6_16875</name>
</gene>
<sequence length="216" mass="24708">MDTELDWAQMSEWTDAEVQCYLMGPFDGEVPGLVRRVRRILDVSQRGLAALLEVSQSVVARWETGRTSPRVSVLQQMLRLAGLHVSVHDGETGEEVAPMRDDGARDRGGRRCPAHVDLTVTGWWYPRGAESTAAFLMWRQRSRERRDPAIHFHTSPFLRRLHRLLSGTPDDHPSIIQLTAEAVHLDEVREERRERIWAASPWLRPPQPRTHCPLSA</sequence>
<dbReference type="InterPro" id="IPR001387">
    <property type="entry name" value="Cro/C1-type_HTH"/>
</dbReference>
<dbReference type="Gene3D" id="1.10.260.40">
    <property type="entry name" value="lambda repressor-like DNA-binding domains"/>
    <property type="match status" value="1"/>
</dbReference>
<dbReference type="InterPro" id="IPR010982">
    <property type="entry name" value="Lambda_DNA-bd_dom_sf"/>
</dbReference>
<dbReference type="PROSITE" id="PS50943">
    <property type="entry name" value="HTH_CROC1"/>
    <property type="match status" value="1"/>
</dbReference>
<evidence type="ECO:0000259" key="1">
    <source>
        <dbReference type="PROSITE" id="PS50943"/>
    </source>
</evidence>
<evidence type="ECO:0000313" key="3">
    <source>
        <dbReference type="Proteomes" id="UP001596524"/>
    </source>
</evidence>
<protein>
    <submittedName>
        <fullName evidence="2">Helix-turn-helix domain-containing protein</fullName>
    </submittedName>
</protein>
<comment type="caution">
    <text evidence="2">The sequence shown here is derived from an EMBL/GenBank/DDBJ whole genome shotgun (WGS) entry which is preliminary data.</text>
</comment>
<proteinExistence type="predicted"/>
<dbReference type="Proteomes" id="UP001596524">
    <property type="component" value="Unassembled WGS sequence"/>
</dbReference>
<feature type="domain" description="HTH cro/C1-type" evidence="1">
    <location>
        <begin position="34"/>
        <end position="88"/>
    </location>
</feature>